<dbReference type="InterPro" id="IPR020845">
    <property type="entry name" value="AMP-binding_CS"/>
</dbReference>
<comment type="similarity">
    <text evidence="1">Belongs to the ATP-dependent AMP-binding enzyme family.</text>
</comment>
<dbReference type="PANTHER" id="PTHR43201:SF5">
    <property type="entry name" value="MEDIUM-CHAIN ACYL-COA LIGASE ACSF2, MITOCHONDRIAL"/>
    <property type="match status" value="1"/>
</dbReference>
<evidence type="ECO:0000256" key="2">
    <source>
        <dbReference type="ARBA" id="ARBA00022598"/>
    </source>
</evidence>
<evidence type="ECO:0000313" key="5">
    <source>
        <dbReference type="EMBL" id="GIJ68417.1"/>
    </source>
</evidence>
<keyword evidence="6" id="KW-1185">Reference proteome</keyword>
<gene>
    <name evidence="5" type="ORF">Voc01_033340</name>
</gene>
<feature type="domain" description="AMP-binding enzyme C-terminal" evidence="4">
    <location>
        <begin position="381"/>
        <end position="454"/>
    </location>
</feature>
<protein>
    <submittedName>
        <fullName evidence="5">Acyl-CoA synthetase</fullName>
    </submittedName>
</protein>
<comment type="caution">
    <text evidence="5">The sequence shown here is derived from an EMBL/GenBank/DDBJ whole genome shotgun (WGS) entry which is preliminary data.</text>
</comment>
<dbReference type="Pfam" id="PF00501">
    <property type="entry name" value="AMP-binding"/>
    <property type="match status" value="1"/>
</dbReference>
<dbReference type="AlphaFoldDB" id="A0A8J3ZQN3"/>
<dbReference type="InterPro" id="IPR045851">
    <property type="entry name" value="AMP-bd_C_sf"/>
</dbReference>
<dbReference type="FunFam" id="3.30.300.30:FF:000008">
    <property type="entry name" value="2,3-dihydroxybenzoate-AMP ligase"/>
    <property type="match status" value="1"/>
</dbReference>
<name>A0A8J3ZQN3_9ACTN</name>
<keyword evidence="2" id="KW-0436">Ligase</keyword>
<dbReference type="PANTHER" id="PTHR43201">
    <property type="entry name" value="ACYL-COA SYNTHETASE"/>
    <property type="match status" value="1"/>
</dbReference>
<dbReference type="Pfam" id="PF13193">
    <property type="entry name" value="AMP-binding_C"/>
    <property type="match status" value="1"/>
</dbReference>
<dbReference type="InterPro" id="IPR025110">
    <property type="entry name" value="AMP-bd_C"/>
</dbReference>
<dbReference type="RefSeq" id="WP_203928368.1">
    <property type="nucleotide sequence ID" value="NZ_BOPH01000041.1"/>
</dbReference>
<dbReference type="GO" id="GO:0031956">
    <property type="term" value="F:medium-chain fatty acid-CoA ligase activity"/>
    <property type="evidence" value="ECO:0007669"/>
    <property type="project" value="TreeGrafter"/>
</dbReference>
<accession>A0A8J3ZQN3</accession>
<evidence type="ECO:0000259" key="4">
    <source>
        <dbReference type="Pfam" id="PF13193"/>
    </source>
</evidence>
<dbReference type="InterPro" id="IPR042099">
    <property type="entry name" value="ANL_N_sf"/>
</dbReference>
<dbReference type="Gene3D" id="3.40.50.12780">
    <property type="entry name" value="N-terminal domain of ligase-like"/>
    <property type="match status" value="1"/>
</dbReference>
<dbReference type="EMBL" id="BOPH01000041">
    <property type="protein sequence ID" value="GIJ68417.1"/>
    <property type="molecule type" value="Genomic_DNA"/>
</dbReference>
<proteinExistence type="inferred from homology"/>
<evidence type="ECO:0000259" key="3">
    <source>
        <dbReference type="Pfam" id="PF00501"/>
    </source>
</evidence>
<evidence type="ECO:0000313" key="6">
    <source>
        <dbReference type="Proteomes" id="UP000635606"/>
    </source>
</evidence>
<dbReference type="GO" id="GO:0006631">
    <property type="term" value="P:fatty acid metabolic process"/>
    <property type="evidence" value="ECO:0007669"/>
    <property type="project" value="TreeGrafter"/>
</dbReference>
<organism evidence="5 6">
    <name type="scientific">Virgisporangium ochraceum</name>
    <dbReference type="NCBI Taxonomy" id="65505"/>
    <lineage>
        <taxon>Bacteria</taxon>
        <taxon>Bacillati</taxon>
        <taxon>Actinomycetota</taxon>
        <taxon>Actinomycetes</taxon>
        <taxon>Micromonosporales</taxon>
        <taxon>Micromonosporaceae</taxon>
        <taxon>Virgisporangium</taxon>
    </lineage>
</organism>
<dbReference type="Proteomes" id="UP000635606">
    <property type="component" value="Unassembled WGS sequence"/>
</dbReference>
<sequence>MALRDLVRRRDSGVAITGDGRSLTYDELWRRGDLAASALGAVRGQVGYVDRNGTEFWELFLGAAKAGVTLVPLNFRLSADELAWICADAGITLVVAGEAFAASLPPSVEVVRVGRDYERWIASPSSAVPRDAGPALLMYSSGTTGRPKGVRIEAAQLAWTVAACGSRFSVDGATVSLVPTPYHHIAGAGWSLVTLAAGGTIVQNREPTPDSMLRQLVEHRATHAAMVPSLIQAIVDSPAASEVSTLRHVVYGGAPIPPALMKRATDVLGARFHQSYGLTETTGVATVLAPEDHFVESRLLSVGRPLPGIEVSIMDGTGEVLVRGPSLTSGYWNRDSDDLFTPDGRLRTGDAGVLDDGGYLYLRDRIKDMIISGGENVYPAEVEKVLSDHPSVLDVAVIGTPSARWGETPLAVVVASAPLDGASLIAWCRERIAHFKCPTEVVFVDALPRNASGKVLKRVLREGRLS</sequence>
<reference evidence="5" key="1">
    <citation type="submission" date="2021-01" db="EMBL/GenBank/DDBJ databases">
        <title>Whole genome shotgun sequence of Virgisporangium ochraceum NBRC 16418.</title>
        <authorList>
            <person name="Komaki H."/>
            <person name="Tamura T."/>
        </authorList>
    </citation>
    <scope>NUCLEOTIDE SEQUENCE</scope>
    <source>
        <strain evidence="5">NBRC 16418</strain>
    </source>
</reference>
<dbReference type="InterPro" id="IPR000873">
    <property type="entry name" value="AMP-dep_synth/lig_dom"/>
</dbReference>
<evidence type="ECO:0000256" key="1">
    <source>
        <dbReference type="ARBA" id="ARBA00006432"/>
    </source>
</evidence>
<feature type="domain" description="AMP-dependent synthetase/ligase" evidence="3">
    <location>
        <begin position="9"/>
        <end position="332"/>
    </location>
</feature>
<dbReference type="Gene3D" id="3.30.300.30">
    <property type="match status" value="1"/>
</dbReference>
<dbReference type="SUPFAM" id="SSF56801">
    <property type="entry name" value="Acetyl-CoA synthetase-like"/>
    <property type="match status" value="1"/>
</dbReference>
<dbReference type="PROSITE" id="PS00455">
    <property type="entry name" value="AMP_BINDING"/>
    <property type="match status" value="1"/>
</dbReference>